<evidence type="ECO:0000313" key="1">
    <source>
        <dbReference type="EMBL" id="KMT20990.1"/>
    </source>
</evidence>
<dbReference type="AlphaFoldDB" id="A0A0J8D484"/>
<comment type="caution">
    <text evidence="1">The sequence shown here is derived from an EMBL/GenBank/DDBJ whole genome shotgun (WGS) entry which is preliminary data.</text>
</comment>
<reference evidence="1 2" key="1">
    <citation type="submission" date="2015-06" db="EMBL/GenBank/DDBJ databases">
        <title>Draft genome sequence of the purine-degrading Clostridium cylindrosporum HC-1 (DSM 605).</title>
        <authorList>
            <person name="Poehlein A."/>
            <person name="Schiel-Bengelsdorf B."/>
            <person name="Bengelsdorf F."/>
            <person name="Daniel R."/>
            <person name="Duerre P."/>
        </authorList>
    </citation>
    <scope>NUCLEOTIDE SEQUENCE [LARGE SCALE GENOMIC DNA]</scope>
    <source>
        <strain evidence="1 2">DSM 605</strain>
    </source>
</reference>
<dbReference type="PATRIC" id="fig|1121307.3.peg.587"/>
<dbReference type="EMBL" id="LFVU01000028">
    <property type="protein sequence ID" value="KMT20990.1"/>
    <property type="molecule type" value="Genomic_DNA"/>
</dbReference>
<dbReference type="Proteomes" id="UP000036756">
    <property type="component" value="Unassembled WGS sequence"/>
</dbReference>
<proteinExistence type="predicted"/>
<name>A0A0J8D484_CLOCY</name>
<gene>
    <name evidence="1" type="ORF">CLCY_1c02240</name>
</gene>
<protein>
    <submittedName>
        <fullName evidence="1">Uncharacterized protein</fullName>
    </submittedName>
</protein>
<organism evidence="1 2">
    <name type="scientific">Clostridium cylindrosporum DSM 605</name>
    <dbReference type="NCBI Taxonomy" id="1121307"/>
    <lineage>
        <taxon>Bacteria</taxon>
        <taxon>Bacillati</taxon>
        <taxon>Bacillota</taxon>
        <taxon>Clostridia</taxon>
        <taxon>Eubacteriales</taxon>
        <taxon>Clostridiaceae</taxon>
        <taxon>Clostridium</taxon>
    </lineage>
</organism>
<evidence type="ECO:0000313" key="2">
    <source>
        <dbReference type="Proteomes" id="UP000036756"/>
    </source>
</evidence>
<accession>A0A0J8D484</accession>
<dbReference type="RefSeq" id="WP_048571386.1">
    <property type="nucleotide sequence ID" value="NZ_LFVU01000028.1"/>
</dbReference>
<keyword evidence="2" id="KW-1185">Reference proteome</keyword>
<sequence>MGKVVRTLKFDGRKSAIEELKNIYSVNRENEIIKVEEGVTTYKGVELDSILVNIIEEINNSDTVIKIEKLVSLKAFLLSKEQNMDINLLLYNIDKVMKMSDDGLNKDEHGIIFDNQLKAFLKEANIDAVDSEDNIILSDGKRKTSVAVHNNSINFNTIIELGI</sequence>
<dbReference type="OrthoDB" id="3035064at2"/>